<organism evidence="1 2">
    <name type="scientific">Synechococcus phage S-SM2</name>
    <dbReference type="NCBI Taxonomy" id="444860"/>
    <lineage>
        <taxon>Viruses</taxon>
        <taxon>Duplodnaviria</taxon>
        <taxon>Heunggongvirae</taxon>
        <taxon>Uroviricota</taxon>
        <taxon>Caudoviricetes</taxon>
        <taxon>Pantevenvirales</taxon>
        <taxon>Kyanoviridae</taxon>
        <taxon>Nilusvirus</taxon>
        <taxon>Nilusvirus ssm2</taxon>
    </lineage>
</organism>
<protein>
    <submittedName>
        <fullName evidence="1">Uncharacterized protein</fullName>
    </submittedName>
</protein>
<sequence>MNFPTETVNVLPHLKELRETWRNQDFRFTKEQQEEYDMLMQARKERVKWFYETGRVQVGPKVIKKEEVQEDTED</sequence>
<name>E3SIV8_9CAUD</name>
<gene>
    <name evidence="1" type="ORF">SSM2_064</name>
</gene>
<dbReference type="EMBL" id="GU071095">
    <property type="protein sequence ID" value="ADO97406.1"/>
    <property type="molecule type" value="Genomic_DNA"/>
</dbReference>
<keyword evidence="2" id="KW-1185">Reference proteome</keyword>
<proteinExistence type="predicted"/>
<reference evidence="1 2" key="1">
    <citation type="journal article" date="2010" name="Environ. Microbiol.">
        <title>Genomic analysis of oceanic cyanobacterial myoviruses compared with T4-like myoviruses from diverse hosts and environments.</title>
        <authorList>
            <person name="Sullivan M.B."/>
            <person name="Huang K.H."/>
            <person name="Ignacio-Espinoza J.C."/>
            <person name="Berlin A.M."/>
            <person name="Kelly L."/>
            <person name="Weigele P.R."/>
            <person name="DeFrancesco A.S."/>
            <person name="Kern S.E."/>
            <person name="Thompson L.R."/>
            <person name="Young S."/>
            <person name="Yandava C."/>
            <person name="Fu R."/>
            <person name="Krastins B."/>
            <person name="Chase M."/>
            <person name="Sarracino D."/>
            <person name="Osburne M.S."/>
            <person name="Henn M.R."/>
            <person name="Chisholm S.W."/>
        </authorList>
    </citation>
    <scope>NUCLEOTIDE SEQUENCE [LARGE SCALE GENOMIC DNA]</scope>
    <source>
        <strain evidence="1">8017-1</strain>
    </source>
</reference>
<accession>E3SIV8</accession>
<dbReference type="Proteomes" id="UP000006524">
    <property type="component" value="Segment"/>
</dbReference>
<evidence type="ECO:0000313" key="2">
    <source>
        <dbReference type="Proteomes" id="UP000006524"/>
    </source>
</evidence>
<dbReference type="RefSeq" id="YP_004322220.1">
    <property type="nucleotide sequence ID" value="NC_015279.1"/>
</dbReference>
<dbReference type="KEGG" id="vg:10326696"/>
<dbReference type="GeneID" id="10326696"/>
<evidence type="ECO:0000313" key="1">
    <source>
        <dbReference type="EMBL" id="ADO97406.1"/>
    </source>
</evidence>